<protein>
    <submittedName>
        <fullName evidence="1">Uncharacterized protein</fullName>
    </submittedName>
</protein>
<comment type="caution">
    <text evidence="1">The sequence shown here is derived from an EMBL/GenBank/DDBJ whole genome shotgun (WGS) entry which is preliminary data.</text>
</comment>
<name>A0A9W9PU00_9EURO</name>
<gene>
    <name evidence="1" type="ORF">N7476_007266</name>
</gene>
<reference evidence="1" key="2">
    <citation type="journal article" date="2023" name="IMA Fungus">
        <title>Comparative genomic study of the Penicillium genus elucidates a diverse pangenome and 15 lateral gene transfer events.</title>
        <authorList>
            <person name="Petersen C."/>
            <person name="Sorensen T."/>
            <person name="Nielsen M.R."/>
            <person name="Sondergaard T.E."/>
            <person name="Sorensen J.L."/>
            <person name="Fitzpatrick D.A."/>
            <person name="Frisvad J.C."/>
            <person name="Nielsen K.L."/>
        </authorList>
    </citation>
    <scope>NUCLEOTIDE SEQUENCE</scope>
    <source>
        <strain evidence="1">IBT 21472</strain>
    </source>
</reference>
<dbReference type="Proteomes" id="UP001147746">
    <property type="component" value="Unassembled WGS sequence"/>
</dbReference>
<sequence length="149" mass="16474">MLASDGFMGCIGIMIVGDGGAIIGHYSNTETDIRQAEAKLPELISDNSAALSGARAYLYAQVKLRQPDDWVSEPNNLRLINIVNNNLDITPERVRYIEPEDMMVDDNDELLDECPEDLLYGAMMVKHTSQSTSTTFMDLSWQVSAAGWA</sequence>
<accession>A0A9W9PU00</accession>
<dbReference type="AlphaFoldDB" id="A0A9W9PU00"/>
<evidence type="ECO:0000313" key="1">
    <source>
        <dbReference type="EMBL" id="KAJ5311406.1"/>
    </source>
</evidence>
<dbReference type="EMBL" id="JAPZBO010000007">
    <property type="protein sequence ID" value="KAJ5311406.1"/>
    <property type="molecule type" value="Genomic_DNA"/>
</dbReference>
<organism evidence="1 2">
    <name type="scientific">Penicillium atrosanguineum</name>
    <dbReference type="NCBI Taxonomy" id="1132637"/>
    <lineage>
        <taxon>Eukaryota</taxon>
        <taxon>Fungi</taxon>
        <taxon>Dikarya</taxon>
        <taxon>Ascomycota</taxon>
        <taxon>Pezizomycotina</taxon>
        <taxon>Eurotiomycetes</taxon>
        <taxon>Eurotiomycetidae</taxon>
        <taxon>Eurotiales</taxon>
        <taxon>Aspergillaceae</taxon>
        <taxon>Penicillium</taxon>
    </lineage>
</organism>
<proteinExistence type="predicted"/>
<evidence type="ECO:0000313" key="2">
    <source>
        <dbReference type="Proteomes" id="UP001147746"/>
    </source>
</evidence>
<keyword evidence="2" id="KW-1185">Reference proteome</keyword>
<reference evidence="1" key="1">
    <citation type="submission" date="2022-12" db="EMBL/GenBank/DDBJ databases">
        <authorList>
            <person name="Petersen C."/>
        </authorList>
    </citation>
    <scope>NUCLEOTIDE SEQUENCE</scope>
    <source>
        <strain evidence="1">IBT 21472</strain>
    </source>
</reference>